<dbReference type="OMA" id="CEHVVNP"/>
<name>A0A084FWV0_PSEDA</name>
<dbReference type="CDD" id="cd02440">
    <property type="entry name" value="AdoMet_MTases"/>
    <property type="match status" value="1"/>
</dbReference>
<keyword evidence="2" id="KW-1185">Reference proteome</keyword>
<proteinExistence type="predicted"/>
<dbReference type="Proteomes" id="UP000028545">
    <property type="component" value="Unassembled WGS sequence"/>
</dbReference>
<organism evidence="1 2">
    <name type="scientific">Pseudallescheria apiosperma</name>
    <name type="common">Scedosporium apiospermum</name>
    <dbReference type="NCBI Taxonomy" id="563466"/>
    <lineage>
        <taxon>Eukaryota</taxon>
        <taxon>Fungi</taxon>
        <taxon>Dikarya</taxon>
        <taxon>Ascomycota</taxon>
        <taxon>Pezizomycotina</taxon>
        <taxon>Sordariomycetes</taxon>
        <taxon>Hypocreomycetidae</taxon>
        <taxon>Microascales</taxon>
        <taxon>Microascaceae</taxon>
        <taxon>Scedosporium</taxon>
    </lineage>
</organism>
<dbReference type="OrthoDB" id="540004at2759"/>
<dbReference type="InterPro" id="IPR052356">
    <property type="entry name" value="Thiol_S-MT"/>
</dbReference>
<protein>
    <recommendedName>
        <fullName evidence="3">Methyltransferase type 11 domain-containing protein</fullName>
    </recommendedName>
</protein>
<evidence type="ECO:0008006" key="3">
    <source>
        <dbReference type="Google" id="ProtNLM"/>
    </source>
</evidence>
<dbReference type="GeneID" id="27728536"/>
<dbReference type="Gene3D" id="3.40.50.150">
    <property type="entry name" value="Vaccinia Virus protein VP39"/>
    <property type="match status" value="1"/>
</dbReference>
<dbReference type="Pfam" id="PF13489">
    <property type="entry name" value="Methyltransf_23"/>
    <property type="match status" value="1"/>
</dbReference>
<dbReference type="PANTHER" id="PTHR45036:SF1">
    <property type="entry name" value="METHYLTRANSFERASE LIKE 7A"/>
    <property type="match status" value="1"/>
</dbReference>
<dbReference type="EMBL" id="JOWA01000143">
    <property type="protein sequence ID" value="KEZ39562.1"/>
    <property type="molecule type" value="Genomic_DNA"/>
</dbReference>
<comment type="caution">
    <text evidence="1">The sequence shown here is derived from an EMBL/GenBank/DDBJ whole genome shotgun (WGS) entry which is preliminary data.</text>
</comment>
<dbReference type="HOGENOM" id="CLU_037990_6_0_1"/>
<dbReference type="SUPFAM" id="SSF53335">
    <property type="entry name" value="S-adenosyl-L-methionine-dependent methyltransferases"/>
    <property type="match status" value="1"/>
</dbReference>
<dbReference type="RefSeq" id="XP_016639361.1">
    <property type="nucleotide sequence ID" value="XM_016790851.1"/>
</dbReference>
<dbReference type="AlphaFoldDB" id="A0A084FWV0"/>
<gene>
    <name evidence="1" type="ORF">SAPIO_CDS9464</name>
</gene>
<evidence type="ECO:0000313" key="1">
    <source>
        <dbReference type="EMBL" id="KEZ39562.1"/>
    </source>
</evidence>
<dbReference type="VEuPathDB" id="FungiDB:SAPIO_CDS9464"/>
<accession>A0A084FWV0</accession>
<dbReference type="KEGG" id="sapo:SAPIO_CDS9464"/>
<dbReference type="PANTHER" id="PTHR45036">
    <property type="entry name" value="METHYLTRANSFERASE LIKE 7B"/>
    <property type="match status" value="1"/>
</dbReference>
<dbReference type="InterPro" id="IPR029063">
    <property type="entry name" value="SAM-dependent_MTases_sf"/>
</dbReference>
<reference evidence="1 2" key="1">
    <citation type="journal article" date="2014" name="Genome Announc.">
        <title>Draft genome sequence of the pathogenic fungus Scedosporium apiospermum.</title>
        <authorList>
            <person name="Vandeputte P."/>
            <person name="Ghamrawi S."/>
            <person name="Rechenmann M."/>
            <person name="Iltis A."/>
            <person name="Giraud S."/>
            <person name="Fleury M."/>
            <person name="Thornton C."/>
            <person name="Delhaes L."/>
            <person name="Meyer W."/>
            <person name="Papon N."/>
            <person name="Bouchara J.P."/>
        </authorList>
    </citation>
    <scope>NUCLEOTIDE SEQUENCE [LARGE SCALE GENOMIC DNA]</scope>
    <source>
        <strain evidence="1 2">IHEM 14462</strain>
    </source>
</reference>
<sequence length="220" mass="24090">MKKRSMPRVLPLLQGRVRHGQIYDEVRCAPLSGTVLEVGAGSGMWADVLATVTEGVKGPLKIYGVEPNPYSAAALRKRTRDVGLDGVYEVLPVGIEKLGDPTATGVRVAPGSVDCVVTIQCLCSIPEPEKNARLLYNYLKKGGRWYVYEHIKVDDNLAAISWFQALTNKIWTKVMGTCSLCCPTDKMLAKIGDWEEFDLALPAGQPLYEPAPRVMGVLTK</sequence>
<evidence type="ECO:0000313" key="2">
    <source>
        <dbReference type="Proteomes" id="UP000028545"/>
    </source>
</evidence>